<name>A0A1B9GLT4_9TREE</name>
<keyword evidence="2" id="KW-0067">ATP-binding</keyword>
<dbReference type="AlphaFoldDB" id="A0A1B9GLT4"/>
<reference evidence="6" key="2">
    <citation type="submission" date="2013-12" db="EMBL/GenBank/DDBJ databases">
        <title>Evolution of pathogenesis and genome organization in the Tremellales.</title>
        <authorList>
            <person name="Cuomo C."/>
            <person name="Litvintseva A."/>
            <person name="Heitman J."/>
            <person name="Chen Y."/>
            <person name="Sun S."/>
            <person name="Springer D."/>
            <person name="Dromer F."/>
            <person name="Young S."/>
            <person name="Zeng Q."/>
            <person name="Chapman S."/>
            <person name="Gujja S."/>
            <person name="Saif S."/>
            <person name="Birren B."/>
        </authorList>
    </citation>
    <scope>NUCLEOTIDE SEQUENCE [LARGE SCALE GENOMIC DNA]</scope>
    <source>
        <strain evidence="6">BCC8398</strain>
    </source>
</reference>
<sequence length="876" mass="94341">MTRDRRSNHTHVTESSHASGLGHTNLGRMEGNGGHSYGRGMLNDEYWGAFTSDSNDYELGIAIGFGASSTVYEGVFTVPSSPSVPLSHPMEPTVTRSTITSISGPTPTQTAHNTPNLSITIPQSHSGTGSTGEERKCAIKVSTSHPDVEQLFKETRMLTLCRHPNVLRILSTFTLPPDHARIAIVTPLIPGGSLAGLMDWRSRLITAPKTHHFPVFRLAHRKRDDEEDEYGSGSSQGRLQEEEIKCVVKQVLEGLSYLHANGFLHRDLKAGNLLIDEDGTVLLADFGVGGDLNQPASPVKAREKRLAADEVDFSRGRAGDDGLPVSFGPGANNGSARKSSGFVGGSELGKRKSFVGTPNWMAPEVILGQKYDDKADIWSLGITILELAYGSAPRSREKPNSVLTHIVTEAPPSLDRSVGHFSKHMKEFVDVCLNKEATTRPTAVQALDHSWLKGVKKKSYLAQSLLDDVPPLAQRQELRRIPTMSSFVSHASSWDFSTTPSMPSSPIRSSLLINTKRSPSLSSHLGEYFPSVGRSHSRGSSFSIPNGMPPSPRVSLRQWAEKGDDWSGSLSVRAGSERGNRRSLSSAGLMRGKSASFDIKPSASPDLTLPESRSRSRAVSGVSTNAPDSPMRTKRQLRLTSSEDDVVSRSDDARGNLTPMSPVLEATASSSQQEIPAVKVNGLNDGLLGLGIGTMENVGLSESPETVLELPLRTTKSTPNPKLPQAEGPIDANGNGTTSAADGGPPNYLHDSADDKPISKVGSLPQDNPSKRTFGHSNTNGTSMTRVPLTNGTISSTEREKEKESDKGKERKNWLGRRASLRRGEKDDRAPSERLEAGGQSMGRTPSWGGVFGKVANLGKSRELPIWISVAPPNLP</sequence>
<dbReference type="EMBL" id="KV700131">
    <property type="protein sequence ID" value="OCF31815.1"/>
    <property type="molecule type" value="Genomic_DNA"/>
</dbReference>
<feature type="compositionally biased region" description="Basic and acidic residues" evidence="3">
    <location>
        <begin position="1"/>
        <end position="14"/>
    </location>
</feature>
<keyword evidence="5" id="KW-0808">Transferase</keyword>
<dbReference type="InterPro" id="IPR011009">
    <property type="entry name" value="Kinase-like_dom_sf"/>
</dbReference>
<protein>
    <submittedName>
        <fullName evidence="5">STE/STE20/FRAY protein kinase</fullName>
    </submittedName>
</protein>
<evidence type="ECO:0000256" key="2">
    <source>
        <dbReference type="ARBA" id="ARBA00022840"/>
    </source>
</evidence>
<feature type="domain" description="Protein kinase" evidence="4">
    <location>
        <begin position="57"/>
        <end position="452"/>
    </location>
</feature>
<feature type="compositionally biased region" description="Basic and acidic residues" evidence="3">
    <location>
        <begin position="822"/>
        <end position="836"/>
    </location>
</feature>
<dbReference type="GO" id="GO:0005524">
    <property type="term" value="F:ATP binding"/>
    <property type="evidence" value="ECO:0007669"/>
    <property type="project" value="UniProtKB-KW"/>
</dbReference>
<evidence type="ECO:0000259" key="4">
    <source>
        <dbReference type="PROSITE" id="PS50011"/>
    </source>
</evidence>
<accession>A0A1B9GLT4</accession>
<reference evidence="5 6" key="1">
    <citation type="submission" date="2013-07" db="EMBL/GenBank/DDBJ databases">
        <title>The Genome Sequence of Cryptococcus heveanensis BCC8398.</title>
        <authorList>
            <consortium name="The Broad Institute Genome Sequencing Platform"/>
            <person name="Cuomo C."/>
            <person name="Litvintseva A."/>
            <person name="Chen Y."/>
            <person name="Heitman J."/>
            <person name="Sun S."/>
            <person name="Springer D."/>
            <person name="Dromer F."/>
            <person name="Young S.K."/>
            <person name="Zeng Q."/>
            <person name="Gargeya S."/>
            <person name="Fitzgerald M."/>
            <person name="Abouelleil A."/>
            <person name="Alvarado L."/>
            <person name="Berlin A.M."/>
            <person name="Chapman S.B."/>
            <person name="Dewar J."/>
            <person name="Goldberg J."/>
            <person name="Griggs A."/>
            <person name="Gujja S."/>
            <person name="Hansen M."/>
            <person name="Howarth C."/>
            <person name="Imamovic A."/>
            <person name="Larimer J."/>
            <person name="McCowan C."/>
            <person name="Murphy C."/>
            <person name="Pearson M."/>
            <person name="Priest M."/>
            <person name="Roberts A."/>
            <person name="Saif S."/>
            <person name="Shea T."/>
            <person name="Sykes S."/>
            <person name="Wortman J."/>
            <person name="Nusbaum C."/>
            <person name="Birren B."/>
        </authorList>
    </citation>
    <scope>NUCLEOTIDE SEQUENCE [LARGE SCALE GENOMIC DNA]</scope>
    <source>
        <strain evidence="5 6">BCC8398</strain>
    </source>
</reference>
<dbReference type="PANTHER" id="PTHR48012">
    <property type="entry name" value="STERILE20-LIKE KINASE, ISOFORM B-RELATED"/>
    <property type="match status" value="1"/>
</dbReference>
<evidence type="ECO:0000256" key="3">
    <source>
        <dbReference type="SAM" id="MobiDB-lite"/>
    </source>
</evidence>
<evidence type="ECO:0000313" key="6">
    <source>
        <dbReference type="Proteomes" id="UP000092666"/>
    </source>
</evidence>
<organism evidence="5 6">
    <name type="scientific">Kwoniella heveanensis BCC8398</name>
    <dbReference type="NCBI Taxonomy" id="1296120"/>
    <lineage>
        <taxon>Eukaryota</taxon>
        <taxon>Fungi</taxon>
        <taxon>Dikarya</taxon>
        <taxon>Basidiomycota</taxon>
        <taxon>Agaricomycotina</taxon>
        <taxon>Tremellomycetes</taxon>
        <taxon>Tremellales</taxon>
        <taxon>Cryptococcaceae</taxon>
        <taxon>Kwoniella</taxon>
    </lineage>
</organism>
<dbReference type="InterPro" id="IPR050629">
    <property type="entry name" value="STE20/SPS1-PAK"/>
</dbReference>
<dbReference type="OrthoDB" id="248923at2759"/>
<dbReference type="PROSITE" id="PS00108">
    <property type="entry name" value="PROTEIN_KINASE_ST"/>
    <property type="match status" value="1"/>
</dbReference>
<feature type="region of interest" description="Disordered" evidence="3">
    <location>
        <begin position="1"/>
        <end position="32"/>
    </location>
</feature>
<dbReference type="PROSITE" id="PS50011">
    <property type="entry name" value="PROTEIN_KINASE_DOM"/>
    <property type="match status" value="1"/>
</dbReference>
<gene>
    <name evidence="5" type="ORF">I316_06622</name>
</gene>
<feature type="region of interest" description="Disordered" evidence="3">
    <location>
        <begin position="102"/>
        <end position="135"/>
    </location>
</feature>
<proteinExistence type="predicted"/>
<dbReference type="SMART" id="SM00220">
    <property type="entry name" value="S_TKc"/>
    <property type="match status" value="1"/>
</dbReference>
<dbReference type="InterPro" id="IPR000719">
    <property type="entry name" value="Prot_kinase_dom"/>
</dbReference>
<keyword evidence="5" id="KW-0418">Kinase</keyword>
<dbReference type="Proteomes" id="UP000092666">
    <property type="component" value="Unassembled WGS sequence"/>
</dbReference>
<evidence type="ECO:0000313" key="5">
    <source>
        <dbReference type="EMBL" id="OCF31815.1"/>
    </source>
</evidence>
<feature type="compositionally biased region" description="Polar residues" evidence="3">
    <location>
        <begin position="111"/>
        <end position="128"/>
    </location>
</feature>
<evidence type="ECO:0000256" key="1">
    <source>
        <dbReference type="ARBA" id="ARBA00022741"/>
    </source>
</evidence>
<feature type="compositionally biased region" description="Polar residues" evidence="3">
    <location>
        <begin position="775"/>
        <end position="796"/>
    </location>
</feature>
<dbReference type="PANTHER" id="PTHR48012:SF16">
    <property type="entry name" value="NON-SPECIFIC SERINE_THREONINE PROTEIN KINASE"/>
    <property type="match status" value="1"/>
</dbReference>
<feature type="region of interest" description="Disordered" evidence="3">
    <location>
        <begin position="536"/>
        <end position="555"/>
    </location>
</feature>
<dbReference type="STRING" id="1296120.A0A1B9GLT4"/>
<feature type="region of interest" description="Disordered" evidence="3">
    <location>
        <begin position="712"/>
        <end position="853"/>
    </location>
</feature>
<keyword evidence="6" id="KW-1185">Reference proteome</keyword>
<keyword evidence="1" id="KW-0547">Nucleotide-binding</keyword>
<dbReference type="GO" id="GO:0005737">
    <property type="term" value="C:cytoplasm"/>
    <property type="evidence" value="ECO:0007669"/>
    <property type="project" value="TreeGrafter"/>
</dbReference>
<feature type="region of interest" description="Disordered" evidence="3">
    <location>
        <begin position="566"/>
        <end position="658"/>
    </location>
</feature>
<feature type="compositionally biased region" description="Basic and acidic residues" evidence="3">
    <location>
        <begin position="797"/>
        <end position="813"/>
    </location>
</feature>
<dbReference type="SUPFAM" id="SSF56112">
    <property type="entry name" value="Protein kinase-like (PK-like)"/>
    <property type="match status" value="1"/>
</dbReference>
<dbReference type="Pfam" id="PF00069">
    <property type="entry name" value="Pkinase"/>
    <property type="match status" value="2"/>
</dbReference>
<dbReference type="Gene3D" id="1.10.510.10">
    <property type="entry name" value="Transferase(Phosphotransferase) domain 1"/>
    <property type="match status" value="2"/>
</dbReference>
<dbReference type="InterPro" id="IPR008271">
    <property type="entry name" value="Ser/Thr_kinase_AS"/>
</dbReference>
<dbReference type="GO" id="GO:0004674">
    <property type="term" value="F:protein serine/threonine kinase activity"/>
    <property type="evidence" value="ECO:0007669"/>
    <property type="project" value="TreeGrafter"/>
</dbReference>